<dbReference type="EMBL" id="JANIEK010000025">
    <property type="protein sequence ID" value="MCT4795440.1"/>
    <property type="molecule type" value="Genomic_DNA"/>
</dbReference>
<dbReference type="Proteomes" id="UP001206821">
    <property type="component" value="Unassembled WGS sequence"/>
</dbReference>
<feature type="transmembrane region" description="Helical" evidence="1">
    <location>
        <begin position="20"/>
        <end position="38"/>
    </location>
</feature>
<evidence type="ECO:0000256" key="1">
    <source>
        <dbReference type="SAM" id="Phobius"/>
    </source>
</evidence>
<comment type="caution">
    <text evidence="2">The sequence shown here is derived from an EMBL/GenBank/DDBJ whole genome shotgun (WGS) entry which is preliminary data.</text>
</comment>
<evidence type="ECO:0000313" key="3">
    <source>
        <dbReference type="Proteomes" id="UP001206821"/>
    </source>
</evidence>
<feature type="transmembrane region" description="Helical" evidence="1">
    <location>
        <begin position="44"/>
        <end position="63"/>
    </location>
</feature>
<organism evidence="2 3">
    <name type="scientific">Exiguobacterium alkaliphilum</name>
    <dbReference type="NCBI Taxonomy" id="1428684"/>
    <lineage>
        <taxon>Bacteria</taxon>
        <taxon>Bacillati</taxon>
        <taxon>Bacillota</taxon>
        <taxon>Bacilli</taxon>
        <taxon>Bacillales</taxon>
        <taxon>Bacillales Family XII. Incertae Sedis</taxon>
        <taxon>Exiguobacterium</taxon>
    </lineage>
</organism>
<evidence type="ECO:0000313" key="2">
    <source>
        <dbReference type="EMBL" id="MCT4795440.1"/>
    </source>
</evidence>
<keyword evidence="1" id="KW-0472">Membrane</keyword>
<feature type="transmembrane region" description="Helical" evidence="1">
    <location>
        <begin position="84"/>
        <end position="102"/>
    </location>
</feature>
<accession>A0ABT2KYG6</accession>
<feature type="transmembrane region" description="Helical" evidence="1">
    <location>
        <begin position="108"/>
        <end position="126"/>
    </location>
</feature>
<keyword evidence="3" id="KW-1185">Reference proteome</keyword>
<proteinExistence type="predicted"/>
<sequence>MTKQERINAIYKSNMKMAVLQGLITFPMTFFTVGLIRSNSWNGWYVLGIAVCLLLLGASFFKANRIEMHMTEHESAKRIITRRNGFLFGVFVMSILSIALTLKLGWTYAWILIVTGGALYIGYRWIRRQDERLSSIDPEHPLFREMRLDYVRD</sequence>
<dbReference type="RefSeq" id="WP_034815598.1">
    <property type="nucleotide sequence ID" value="NZ_JANIEK010000025.1"/>
</dbReference>
<keyword evidence="1" id="KW-1133">Transmembrane helix</keyword>
<protein>
    <submittedName>
        <fullName evidence="2">Uncharacterized protein</fullName>
    </submittedName>
</protein>
<keyword evidence="1" id="KW-0812">Transmembrane</keyword>
<reference evidence="2 3" key="1">
    <citation type="submission" date="2022-07" db="EMBL/GenBank/DDBJ databases">
        <title>Genomic and pangenome structural analysis of the polyextremophile Exiguobacterium.</title>
        <authorList>
            <person name="Shen L."/>
        </authorList>
    </citation>
    <scope>NUCLEOTIDE SEQUENCE [LARGE SCALE GENOMIC DNA]</scope>
    <source>
        <strain evidence="2 3">12_1</strain>
    </source>
</reference>
<gene>
    <name evidence="2" type="ORF">NQG31_07780</name>
</gene>
<name>A0ABT2KYG6_9BACL</name>